<reference evidence="2" key="1">
    <citation type="journal article" date="2012" name="J. Bacteriol.">
        <title>Genome Sequence of Micromonospora lupini Lupac 08, Isolated from Root Nodules of Lupinus angustifolius.</title>
        <authorList>
            <person name="Alonso-Vega P."/>
            <person name="Normand P."/>
            <person name="Bacigalupe R."/>
            <person name="Pujic P."/>
            <person name="Lajus A."/>
            <person name="Vallenet D."/>
            <person name="Carro L."/>
            <person name="Coll P."/>
            <person name="Trujillo M.E."/>
        </authorList>
    </citation>
    <scope>NUCLEOTIDE SEQUENCE [LARGE SCALE GENOMIC DNA]</scope>
    <source>
        <strain evidence="2">Lupac 08</strain>
    </source>
</reference>
<sequence>MLGGERLEARDQAVRGLLAGGLLGRQRRIGTICHDAKPKQSCTRAGENHEPFVMPITYRFKEDHGLPARLYLDFPVLTTRSNPVQSPRLESIRLMPKVTLM</sequence>
<proteinExistence type="predicted"/>
<dbReference type="AlphaFoldDB" id="I0L8C5"/>
<gene>
    <name evidence="1" type="ORF">MILUP08_44952</name>
</gene>
<organism evidence="1 2">
    <name type="scientific">Micromonospora lupini str. Lupac 08</name>
    <dbReference type="NCBI Taxonomy" id="1150864"/>
    <lineage>
        <taxon>Bacteria</taxon>
        <taxon>Bacillati</taxon>
        <taxon>Actinomycetota</taxon>
        <taxon>Actinomycetes</taxon>
        <taxon>Micromonosporales</taxon>
        <taxon>Micromonosporaceae</taxon>
        <taxon>Micromonospora</taxon>
    </lineage>
</organism>
<dbReference type="STRING" id="1150864.MILUP08_44952"/>
<protein>
    <submittedName>
        <fullName evidence="1">Uncharacterized protein</fullName>
    </submittedName>
</protein>
<comment type="caution">
    <text evidence="1">The sequence shown here is derived from an EMBL/GenBank/DDBJ whole genome shotgun (WGS) entry which is preliminary data.</text>
</comment>
<name>I0L8C5_9ACTN</name>
<dbReference type="Proteomes" id="UP000003448">
    <property type="component" value="Unassembled WGS sequence"/>
</dbReference>
<evidence type="ECO:0000313" key="2">
    <source>
        <dbReference type="Proteomes" id="UP000003448"/>
    </source>
</evidence>
<keyword evidence="2" id="KW-1185">Reference proteome</keyword>
<dbReference type="EMBL" id="CAIE01000037">
    <property type="protein sequence ID" value="CCH20072.1"/>
    <property type="molecule type" value="Genomic_DNA"/>
</dbReference>
<accession>I0L8C5</accession>
<evidence type="ECO:0000313" key="1">
    <source>
        <dbReference type="EMBL" id="CCH20072.1"/>
    </source>
</evidence>